<feature type="region of interest" description="Disordered" evidence="1">
    <location>
        <begin position="104"/>
        <end position="131"/>
    </location>
</feature>
<feature type="region of interest" description="Disordered" evidence="1">
    <location>
        <begin position="218"/>
        <end position="242"/>
    </location>
</feature>
<feature type="region of interest" description="Disordered" evidence="1">
    <location>
        <begin position="148"/>
        <end position="177"/>
    </location>
</feature>
<feature type="region of interest" description="Disordered" evidence="1">
    <location>
        <begin position="276"/>
        <end position="316"/>
    </location>
</feature>
<dbReference type="AlphaFoldDB" id="A0A7R8WED4"/>
<dbReference type="EMBL" id="OB661119">
    <property type="protein sequence ID" value="CAD7227382.1"/>
    <property type="molecule type" value="Genomic_DNA"/>
</dbReference>
<accession>A0A7R8WED4</accession>
<organism evidence="2">
    <name type="scientific">Cyprideis torosa</name>
    <dbReference type="NCBI Taxonomy" id="163714"/>
    <lineage>
        <taxon>Eukaryota</taxon>
        <taxon>Metazoa</taxon>
        <taxon>Ecdysozoa</taxon>
        <taxon>Arthropoda</taxon>
        <taxon>Crustacea</taxon>
        <taxon>Oligostraca</taxon>
        <taxon>Ostracoda</taxon>
        <taxon>Podocopa</taxon>
        <taxon>Podocopida</taxon>
        <taxon>Cytherocopina</taxon>
        <taxon>Cytheroidea</taxon>
        <taxon>Cytherideidae</taxon>
        <taxon>Cyprideis</taxon>
    </lineage>
</organism>
<evidence type="ECO:0000256" key="1">
    <source>
        <dbReference type="SAM" id="MobiDB-lite"/>
    </source>
</evidence>
<feature type="compositionally biased region" description="Polar residues" evidence="1">
    <location>
        <begin position="161"/>
        <end position="174"/>
    </location>
</feature>
<reference evidence="2" key="1">
    <citation type="submission" date="2020-11" db="EMBL/GenBank/DDBJ databases">
        <authorList>
            <person name="Tran Van P."/>
        </authorList>
    </citation>
    <scope>NUCLEOTIDE SEQUENCE</scope>
</reference>
<feature type="region of interest" description="Disordered" evidence="1">
    <location>
        <begin position="668"/>
        <end position="690"/>
    </location>
</feature>
<protein>
    <submittedName>
        <fullName evidence="2">Uncharacterized protein</fullName>
    </submittedName>
</protein>
<feature type="compositionally biased region" description="Polar residues" evidence="1">
    <location>
        <begin position="299"/>
        <end position="316"/>
    </location>
</feature>
<name>A0A7R8WED4_9CRUS</name>
<sequence length="1105" mass="122277">MVDMVKRVPLEVVLAVFGIVATRVYPPPDVSQGRHCPIEIESGVFYPTLTLQSGGLVDLVGCRLPGRQEHSPRTNPNADVPKNNVPEDALRLTITSERNMVKQSYVRRSQSLARGVQAGRKSNGKEDRRRHKLNPIPVEILTSPALSCNGQTTENRKPLVTSASKTQRVSQLTNSDKRTSPRFRFSFAKLPTRASSFSLPAEQFISLIAARTKTKKSISSETETPKPCYDARNYSETPRGTRYVTEQEKRITQGHQNRSSLTKSAAVLSISPPVPVPTTLDLPHPARQSFQREKGTDVGNISPTSDDGSMKSPSTCDNLSPSIFFQERPSCVIKANHDKESPAINVEESRGTQSRKLSIAHGNSALTEVNESPYVIESAVTSIEESPANHVSESGSSANHVRASPGLVRLSRIAEFSSPLSFHGSHGIKNSVLNMFLPKESSPRPRGVSSPLTCSWSDVELSLGDSEDIFSRSPETQKISPANLEQSSLTADHQGEVSQSHPDVEAPVPKEEATIDDTLIPASPVEVTQLVCSQKLHEESSITVQDEQSVQDSLLLTYSQKFYEKSSADDVEDDKPFEKDDLVLKKLLGTNVVENNKYVQNNSQKLLQEVYATPDEKMVEDNEEIRVDEHFSCSLEKAMAESDEPDIYITDTLVLSQPDGKEMEQLVGEETKSHSTNSSREKTKFEEDEKETIEARIITEETKTPASSGDKAEIPARKGSTFNLANVVVDTPVHNRKVTAIARKRRKILQRQETEEIPPITEKKEVAGGGREAQTLSFIPPRRWLYPVGQEGCVVEIHSKRTSMLVKKADERRRIIRFNNGEHVVQAASCGDSIFLLLQNALDNSLEIQVFGAKNFELLAQSALDVDEGIAEFSLIAVSPSVCCLTSTTSKETSSDSSCVSNSHQLLRHSERKVYATRLPTPPERKSRLISVREGVPGIVALSVEESGDTGSLQPISLYPLEEDVEKQWKFFEGRASIKFSKVYDAVASPFALLLLGKELNSMDLILMAYDLSEVKRGTERVLALFHLPTTNGEVRRAWILRERSSILVWRTELNQGMEGSPENIIEELTPDDKFPSFGSESLLTSVVRKSRFLCQKSAEAFALC</sequence>
<evidence type="ECO:0000313" key="2">
    <source>
        <dbReference type="EMBL" id="CAD7227382.1"/>
    </source>
</evidence>
<gene>
    <name evidence="2" type="ORF">CTOB1V02_LOCUS5290</name>
</gene>
<proteinExistence type="predicted"/>